<dbReference type="Gene3D" id="3.40.50.300">
    <property type="entry name" value="P-loop containing nucleotide triphosphate hydrolases"/>
    <property type="match status" value="1"/>
</dbReference>
<keyword evidence="3" id="KW-0548">Nucleotidyltransferase</keyword>
<evidence type="ECO:0000256" key="6">
    <source>
        <dbReference type="ARBA" id="ARBA00034754"/>
    </source>
</evidence>
<dbReference type="PANTHER" id="PTHR34388:SF1">
    <property type="entry name" value="DNA POLYMERASE III SUBUNIT DELTA"/>
    <property type="match status" value="1"/>
</dbReference>
<evidence type="ECO:0000256" key="7">
    <source>
        <dbReference type="ARBA" id="ARBA00049244"/>
    </source>
</evidence>
<dbReference type="GO" id="GO:0006261">
    <property type="term" value="P:DNA-templated DNA replication"/>
    <property type="evidence" value="ECO:0007669"/>
    <property type="project" value="TreeGrafter"/>
</dbReference>
<evidence type="ECO:0000256" key="3">
    <source>
        <dbReference type="ARBA" id="ARBA00022695"/>
    </source>
</evidence>
<organism evidence="8 9">
    <name type="scientific">Candidatus Desulfovibrio trichonymphae</name>
    <dbReference type="NCBI Taxonomy" id="1725232"/>
    <lineage>
        <taxon>Bacteria</taxon>
        <taxon>Pseudomonadati</taxon>
        <taxon>Thermodesulfobacteriota</taxon>
        <taxon>Desulfovibrionia</taxon>
        <taxon>Desulfovibrionales</taxon>
        <taxon>Desulfovibrionaceae</taxon>
        <taxon>Desulfovibrio</taxon>
    </lineage>
</organism>
<comment type="catalytic activity">
    <reaction evidence="7">
        <text>DNA(n) + a 2'-deoxyribonucleoside 5'-triphosphate = DNA(n+1) + diphosphate</text>
        <dbReference type="Rhea" id="RHEA:22508"/>
        <dbReference type="Rhea" id="RHEA-COMP:17339"/>
        <dbReference type="Rhea" id="RHEA-COMP:17340"/>
        <dbReference type="ChEBI" id="CHEBI:33019"/>
        <dbReference type="ChEBI" id="CHEBI:61560"/>
        <dbReference type="ChEBI" id="CHEBI:173112"/>
        <dbReference type="EC" id="2.7.7.7"/>
    </reaction>
</comment>
<protein>
    <recommendedName>
        <fullName evidence="1">DNA-directed DNA polymerase</fullName>
        <ecNumber evidence="1">2.7.7.7</ecNumber>
    </recommendedName>
</protein>
<dbReference type="EMBL" id="AP017368">
    <property type="protein sequence ID" value="BAV92346.1"/>
    <property type="molecule type" value="Genomic_DNA"/>
</dbReference>
<evidence type="ECO:0000313" key="9">
    <source>
        <dbReference type="Proteomes" id="UP000242645"/>
    </source>
</evidence>
<dbReference type="SUPFAM" id="SSF48019">
    <property type="entry name" value="post-AAA+ oligomerization domain-like"/>
    <property type="match status" value="1"/>
</dbReference>
<evidence type="ECO:0000256" key="2">
    <source>
        <dbReference type="ARBA" id="ARBA00022679"/>
    </source>
</evidence>
<dbReference type="InterPro" id="IPR005790">
    <property type="entry name" value="DNA_polIII_delta"/>
</dbReference>
<evidence type="ECO:0000256" key="5">
    <source>
        <dbReference type="ARBA" id="ARBA00022932"/>
    </source>
</evidence>
<keyword evidence="4" id="KW-0235">DNA replication</keyword>
<dbReference type="GO" id="GO:0009360">
    <property type="term" value="C:DNA polymerase III complex"/>
    <property type="evidence" value="ECO:0007669"/>
    <property type="project" value="TreeGrafter"/>
</dbReference>
<dbReference type="EC" id="2.7.7.7" evidence="1"/>
<evidence type="ECO:0000256" key="4">
    <source>
        <dbReference type="ARBA" id="ARBA00022705"/>
    </source>
</evidence>
<evidence type="ECO:0000256" key="1">
    <source>
        <dbReference type="ARBA" id="ARBA00012417"/>
    </source>
</evidence>
<dbReference type="NCBIfam" id="TIGR01128">
    <property type="entry name" value="holA"/>
    <property type="match status" value="1"/>
</dbReference>
<proteinExistence type="inferred from homology"/>
<name>A0A1J1DR87_9BACT</name>
<dbReference type="PANTHER" id="PTHR34388">
    <property type="entry name" value="DNA POLYMERASE III SUBUNIT DELTA"/>
    <property type="match status" value="1"/>
</dbReference>
<comment type="similarity">
    <text evidence="6">Belongs to the DNA polymerase HolA subunit family.</text>
</comment>
<dbReference type="SUPFAM" id="SSF52540">
    <property type="entry name" value="P-loop containing nucleoside triphosphate hydrolases"/>
    <property type="match status" value="1"/>
</dbReference>
<dbReference type="GO" id="GO:0003887">
    <property type="term" value="F:DNA-directed DNA polymerase activity"/>
    <property type="evidence" value="ECO:0007669"/>
    <property type="project" value="UniProtKB-KW"/>
</dbReference>
<dbReference type="InterPro" id="IPR008921">
    <property type="entry name" value="DNA_pol3_clamp-load_cplx_C"/>
</dbReference>
<keyword evidence="5" id="KW-0239">DNA-directed DNA polymerase</keyword>
<dbReference type="AlphaFoldDB" id="A0A1J1DR87"/>
<evidence type="ECO:0000313" key="8">
    <source>
        <dbReference type="EMBL" id="BAV92346.1"/>
    </source>
</evidence>
<reference evidence="8 9" key="1">
    <citation type="journal article" date="2017" name="ISME J.">
        <title>Genome of 'Ca. Desulfovibrio trichonymphae', an H2-oxidizing bacterium in a tripartite symbiotic system within a protist cell in the termite gut.</title>
        <authorList>
            <person name="Kuwahara H."/>
            <person name="Yuki M."/>
            <person name="Izawa K."/>
            <person name="Ohkuma M."/>
            <person name="Hongoh Y."/>
        </authorList>
    </citation>
    <scope>NUCLEOTIDE SEQUENCE [LARGE SCALE GENOMIC DNA]</scope>
    <source>
        <strain evidence="8 9">Rs-N31</strain>
    </source>
</reference>
<gene>
    <name evidence="8" type="primary">holA</name>
    <name evidence="8" type="ORF">RSDT_0834</name>
</gene>
<sequence length="340" mass="38300">MSGQMPGFCFLVCPDSLLLHRRLDERLAAFSPVGGQWERHVHWGDEEPPKSFWEQLTMQGLFGNARAVIVRQADQWPAAVWKQLSHALARPSPQCLSFFCLEVAWEKGKPKIPAFFSKLRCFVFADKQGWVWRQDGLNERGIKRHVQSRASALGLEFEQDALEQFCASVLPDASAVENELQKFVLLRSAAKAAGDAGRITSAMTALCASSPECNIFACLRHIEAGNLPAMLREVARSRDSVGLLFPLLSLLARDMRQLWRVKAGEQVRFFPFEAEFKQHLARRIDFARLSKCMALIMDAELQVKSGRLEAGQSLDFLTTELTCLFKELSGQEKSVSERNV</sequence>
<keyword evidence="9" id="KW-1185">Reference proteome</keyword>
<dbReference type="Gene3D" id="1.20.272.10">
    <property type="match status" value="1"/>
</dbReference>
<dbReference type="InterPro" id="IPR027417">
    <property type="entry name" value="P-loop_NTPase"/>
</dbReference>
<keyword evidence="2" id="KW-0808">Transferase</keyword>
<dbReference type="KEGG" id="dtr:RSDT_0834"/>
<accession>A0A1J1DR87</accession>
<dbReference type="GO" id="GO:0003677">
    <property type="term" value="F:DNA binding"/>
    <property type="evidence" value="ECO:0007669"/>
    <property type="project" value="InterPro"/>
</dbReference>
<dbReference type="Proteomes" id="UP000242645">
    <property type="component" value="Chromosome"/>
</dbReference>